<dbReference type="RefSeq" id="WP_092817720.1">
    <property type="nucleotide sequence ID" value="NZ_FNWU01000015.1"/>
</dbReference>
<dbReference type="InterPro" id="IPR029016">
    <property type="entry name" value="GAF-like_dom_sf"/>
</dbReference>
<gene>
    <name evidence="9" type="ORF">SAMN05192561_1152</name>
</gene>
<dbReference type="Proteomes" id="UP000199215">
    <property type="component" value="Unassembled WGS sequence"/>
</dbReference>
<dbReference type="InterPro" id="IPR003594">
    <property type="entry name" value="HATPase_dom"/>
</dbReference>
<dbReference type="AlphaFoldDB" id="A0A1H6JRY2"/>
<accession>A0A1H6JRY2</accession>
<dbReference type="OrthoDB" id="8127at2157"/>
<dbReference type="InterPro" id="IPR003661">
    <property type="entry name" value="HisK_dim/P_dom"/>
</dbReference>
<evidence type="ECO:0000256" key="7">
    <source>
        <dbReference type="SAM" id="MobiDB-lite"/>
    </source>
</evidence>
<dbReference type="GO" id="GO:0000155">
    <property type="term" value="F:phosphorelay sensor kinase activity"/>
    <property type="evidence" value="ECO:0007669"/>
    <property type="project" value="InterPro"/>
</dbReference>
<dbReference type="InterPro" id="IPR036097">
    <property type="entry name" value="HisK_dim/P_sf"/>
</dbReference>
<proteinExistence type="predicted"/>
<dbReference type="InterPro" id="IPR003018">
    <property type="entry name" value="GAF"/>
</dbReference>
<keyword evidence="10" id="KW-1185">Reference proteome</keyword>
<evidence type="ECO:0000259" key="8">
    <source>
        <dbReference type="PROSITE" id="PS50109"/>
    </source>
</evidence>
<dbReference type="Pfam" id="PF01590">
    <property type="entry name" value="GAF"/>
    <property type="match status" value="1"/>
</dbReference>
<dbReference type="InterPro" id="IPR005467">
    <property type="entry name" value="His_kinase_dom"/>
</dbReference>
<dbReference type="Gene3D" id="3.30.565.10">
    <property type="entry name" value="Histidine kinase-like ATPase, C-terminal domain"/>
    <property type="match status" value="1"/>
</dbReference>
<dbReference type="InterPro" id="IPR004358">
    <property type="entry name" value="Sig_transdc_His_kin-like_C"/>
</dbReference>
<dbReference type="InterPro" id="IPR050736">
    <property type="entry name" value="Sensor_HK_Regulatory"/>
</dbReference>
<dbReference type="SUPFAM" id="SSF47384">
    <property type="entry name" value="Homodimeric domain of signal transducing histidine kinase"/>
    <property type="match status" value="1"/>
</dbReference>
<comment type="catalytic activity">
    <reaction evidence="1">
        <text>ATP + protein L-histidine = ADP + protein N-phospho-L-histidine.</text>
        <dbReference type="EC" id="2.7.13.3"/>
    </reaction>
</comment>
<dbReference type="PRINTS" id="PR00344">
    <property type="entry name" value="BCTRLSENSOR"/>
</dbReference>
<evidence type="ECO:0000313" key="10">
    <source>
        <dbReference type="Proteomes" id="UP000199215"/>
    </source>
</evidence>
<dbReference type="SUPFAM" id="SSF55874">
    <property type="entry name" value="ATPase domain of HSP90 chaperone/DNA topoisomerase II/histidine kinase"/>
    <property type="match status" value="1"/>
</dbReference>
<feature type="compositionally biased region" description="Basic and acidic residues" evidence="7">
    <location>
        <begin position="202"/>
        <end position="214"/>
    </location>
</feature>
<name>A0A1H6JRY2_9EURY</name>
<keyword evidence="4" id="KW-0808">Transferase</keyword>
<sequence>MGAPVYVDDEVYGTFCFYDTEPRDGQFSEWEVTLVDLLSQWVSYELQRERFTDRLQRQNDRLERFASIVSHDLRNPLNVVSGSIDLADETGDLAQLSRARRAVDRMDTLIEDLLLLARSGDVIDETERVDLGALAADCWQTVPTNDAMLSVGAERTVQADRRRLQQLLENLFRNAVEHGSTSPPSKTREDAVEHSSTSPRSHAREDAVEHEADTAQHGGRSLTITVGDLPNGFYVEDDGTGVPEEIRADVFESGYTTIEDGTGFGLAIVSEIVDAHDWEITVTESDDGGARFEITDG</sequence>
<dbReference type="InterPro" id="IPR036890">
    <property type="entry name" value="HATPase_C_sf"/>
</dbReference>
<dbReference type="CDD" id="cd00082">
    <property type="entry name" value="HisKA"/>
    <property type="match status" value="1"/>
</dbReference>
<dbReference type="SMART" id="SM00388">
    <property type="entry name" value="HisKA"/>
    <property type="match status" value="1"/>
</dbReference>
<dbReference type="Gene3D" id="1.10.287.130">
    <property type="match status" value="1"/>
</dbReference>
<dbReference type="Gene3D" id="3.30.450.40">
    <property type="match status" value="1"/>
</dbReference>
<keyword evidence="5 9" id="KW-0418">Kinase</keyword>
<feature type="domain" description="Histidine kinase" evidence="8">
    <location>
        <begin position="68"/>
        <end position="297"/>
    </location>
</feature>
<dbReference type="Pfam" id="PF00512">
    <property type="entry name" value="HisKA"/>
    <property type="match status" value="1"/>
</dbReference>
<dbReference type="STRING" id="1267564.SAMN05192561_1152"/>
<keyword evidence="3" id="KW-0597">Phosphoprotein</keyword>
<dbReference type="Pfam" id="PF02518">
    <property type="entry name" value="HATPase_c"/>
    <property type="match status" value="1"/>
</dbReference>
<dbReference type="EMBL" id="FNWU01000015">
    <property type="protein sequence ID" value="SEH62667.1"/>
    <property type="molecule type" value="Genomic_DNA"/>
</dbReference>
<dbReference type="PANTHER" id="PTHR43711:SF1">
    <property type="entry name" value="HISTIDINE KINASE 1"/>
    <property type="match status" value="1"/>
</dbReference>
<dbReference type="EC" id="2.7.13.3" evidence="2"/>
<organism evidence="9 10">
    <name type="scientific">Halopenitus malekzadehii</name>
    <dbReference type="NCBI Taxonomy" id="1267564"/>
    <lineage>
        <taxon>Archaea</taxon>
        <taxon>Methanobacteriati</taxon>
        <taxon>Methanobacteriota</taxon>
        <taxon>Stenosarchaea group</taxon>
        <taxon>Halobacteria</taxon>
        <taxon>Halobacteriales</taxon>
        <taxon>Haloferacaceae</taxon>
        <taxon>Halopenitus</taxon>
    </lineage>
</organism>
<dbReference type="SUPFAM" id="SSF55781">
    <property type="entry name" value="GAF domain-like"/>
    <property type="match status" value="1"/>
</dbReference>
<keyword evidence="6" id="KW-0902">Two-component regulatory system</keyword>
<evidence type="ECO:0000313" key="9">
    <source>
        <dbReference type="EMBL" id="SEH62667.1"/>
    </source>
</evidence>
<evidence type="ECO:0000256" key="6">
    <source>
        <dbReference type="ARBA" id="ARBA00023012"/>
    </source>
</evidence>
<reference evidence="9 10" key="1">
    <citation type="submission" date="2016-10" db="EMBL/GenBank/DDBJ databases">
        <authorList>
            <person name="de Groot N.N."/>
        </authorList>
    </citation>
    <scope>NUCLEOTIDE SEQUENCE [LARGE SCALE GENOMIC DNA]</scope>
    <source>
        <strain evidence="9 10">IBRC-M10418</strain>
    </source>
</reference>
<dbReference type="SMART" id="SM00387">
    <property type="entry name" value="HATPase_c"/>
    <property type="match status" value="1"/>
</dbReference>
<evidence type="ECO:0000256" key="4">
    <source>
        <dbReference type="ARBA" id="ARBA00022679"/>
    </source>
</evidence>
<evidence type="ECO:0000256" key="5">
    <source>
        <dbReference type="ARBA" id="ARBA00022777"/>
    </source>
</evidence>
<dbReference type="PROSITE" id="PS50109">
    <property type="entry name" value="HIS_KIN"/>
    <property type="match status" value="1"/>
</dbReference>
<evidence type="ECO:0000256" key="1">
    <source>
        <dbReference type="ARBA" id="ARBA00000085"/>
    </source>
</evidence>
<evidence type="ECO:0000256" key="3">
    <source>
        <dbReference type="ARBA" id="ARBA00022553"/>
    </source>
</evidence>
<feature type="region of interest" description="Disordered" evidence="7">
    <location>
        <begin position="174"/>
        <end position="222"/>
    </location>
</feature>
<dbReference type="PANTHER" id="PTHR43711">
    <property type="entry name" value="TWO-COMPONENT HISTIDINE KINASE"/>
    <property type="match status" value="1"/>
</dbReference>
<protein>
    <recommendedName>
        <fullName evidence="2">histidine kinase</fullName>
        <ecNumber evidence="2">2.7.13.3</ecNumber>
    </recommendedName>
</protein>
<evidence type="ECO:0000256" key="2">
    <source>
        <dbReference type="ARBA" id="ARBA00012438"/>
    </source>
</evidence>